<keyword evidence="3" id="KW-1185">Reference proteome</keyword>
<dbReference type="PANTHER" id="PTHR30212:SF4">
    <property type="entry name" value="MOSC DOMAIN-CONTAINING PROTEIN"/>
    <property type="match status" value="1"/>
</dbReference>
<reference evidence="2 3" key="1">
    <citation type="submission" date="2018-06" db="EMBL/GenBank/DDBJ databases">
        <title>Paenibacillus montanisoli sp. nov., isolated from mountain area soil.</title>
        <authorList>
            <person name="Wu M."/>
        </authorList>
    </citation>
    <scope>NUCLEOTIDE SEQUENCE [LARGE SCALE GENOMIC DNA]</scope>
    <source>
        <strain evidence="2 3">RA17</strain>
    </source>
</reference>
<evidence type="ECO:0000259" key="1">
    <source>
        <dbReference type="PROSITE" id="PS51340"/>
    </source>
</evidence>
<comment type="caution">
    <text evidence="2">The sequence shown here is derived from an EMBL/GenBank/DDBJ whole genome shotgun (WGS) entry which is preliminary data.</text>
</comment>
<dbReference type="PROSITE" id="PS51340">
    <property type="entry name" value="MOSC"/>
    <property type="match status" value="1"/>
</dbReference>
<dbReference type="AlphaFoldDB" id="A0A328UD38"/>
<dbReference type="Proteomes" id="UP000249260">
    <property type="component" value="Unassembled WGS sequence"/>
</dbReference>
<dbReference type="RefSeq" id="WP_112881377.1">
    <property type="nucleotide sequence ID" value="NZ_QLUW01000001.1"/>
</dbReference>
<dbReference type="PANTHER" id="PTHR30212">
    <property type="entry name" value="PROTEIN YIIM"/>
    <property type="match status" value="1"/>
</dbReference>
<dbReference type="InterPro" id="IPR011037">
    <property type="entry name" value="Pyrv_Knase-like_insert_dom_sf"/>
</dbReference>
<dbReference type="SUPFAM" id="SSF50800">
    <property type="entry name" value="PK beta-barrel domain-like"/>
    <property type="match status" value="1"/>
</dbReference>
<accession>A0A328UD38</accession>
<name>A0A328UD38_9BACL</name>
<dbReference type="GO" id="GO:0030151">
    <property type="term" value="F:molybdenum ion binding"/>
    <property type="evidence" value="ECO:0007669"/>
    <property type="project" value="InterPro"/>
</dbReference>
<dbReference type="GO" id="GO:0003824">
    <property type="term" value="F:catalytic activity"/>
    <property type="evidence" value="ECO:0007669"/>
    <property type="project" value="InterPro"/>
</dbReference>
<feature type="domain" description="MOSC" evidence="1">
    <location>
        <begin position="31"/>
        <end position="166"/>
    </location>
</feature>
<organism evidence="2 3">
    <name type="scientific">Paenibacillus montanisoli</name>
    <dbReference type="NCBI Taxonomy" id="2081970"/>
    <lineage>
        <taxon>Bacteria</taxon>
        <taxon>Bacillati</taxon>
        <taxon>Bacillota</taxon>
        <taxon>Bacilli</taxon>
        <taxon>Bacillales</taxon>
        <taxon>Paenibacillaceae</taxon>
        <taxon>Paenibacillus</taxon>
    </lineage>
</organism>
<dbReference type="Pfam" id="PF03473">
    <property type="entry name" value="MOSC"/>
    <property type="match status" value="1"/>
</dbReference>
<evidence type="ECO:0000313" key="3">
    <source>
        <dbReference type="Proteomes" id="UP000249260"/>
    </source>
</evidence>
<dbReference type="InterPro" id="IPR005302">
    <property type="entry name" value="MoCF_Sase_C"/>
</dbReference>
<dbReference type="Gene3D" id="2.40.33.20">
    <property type="entry name" value="PK beta-barrel domain-like"/>
    <property type="match status" value="1"/>
</dbReference>
<dbReference type="InterPro" id="IPR005163">
    <property type="entry name" value="Tri_helical_YiiM-like"/>
</dbReference>
<dbReference type="Pfam" id="PF03475">
    <property type="entry name" value="YiiM_3-alpha"/>
    <property type="match status" value="1"/>
</dbReference>
<dbReference type="EMBL" id="QLUW01000001">
    <property type="protein sequence ID" value="RAP78254.1"/>
    <property type="molecule type" value="Genomic_DNA"/>
</dbReference>
<sequence length="219" mass="24005">MMLGQVISINTALPVAVPYGSKEVLTGINKRSVGNRPVFISRTGLEGDGQGDLVYHGGEDKAVCVYSAEHFPYWAERWNRTVLPGAFGENFTVEAITERSVSIGDIWAVGQAVVQISQPRQPCFKLGMKHQLPSLAQDVQINGFTGFYLRVLTEGAVTQGDKLELIEPHPAGITVAEANRIMHLDKFDRDGITRLLAIPELAESWRQSLGSRLFKLGGD</sequence>
<dbReference type="OrthoDB" id="9786134at2"/>
<gene>
    <name evidence="2" type="ORF">DL346_07450</name>
</gene>
<protein>
    <submittedName>
        <fullName evidence="2">MOSC domain-containing protein</fullName>
    </submittedName>
</protein>
<evidence type="ECO:0000313" key="2">
    <source>
        <dbReference type="EMBL" id="RAP78254.1"/>
    </source>
</evidence>
<dbReference type="GO" id="GO:0030170">
    <property type="term" value="F:pyridoxal phosphate binding"/>
    <property type="evidence" value="ECO:0007669"/>
    <property type="project" value="InterPro"/>
</dbReference>
<dbReference type="InterPro" id="IPR052353">
    <property type="entry name" value="Benzoxazolinone_Detox_Enz"/>
</dbReference>
<proteinExistence type="predicted"/>